<proteinExistence type="predicted"/>
<name>A0A699GLP7_TANCI</name>
<dbReference type="InterPro" id="IPR036397">
    <property type="entry name" value="RNaseH_sf"/>
</dbReference>
<evidence type="ECO:0000313" key="3">
    <source>
        <dbReference type="EMBL" id="GEU28995.1"/>
    </source>
</evidence>
<dbReference type="PANTHER" id="PTHR42648:SF32">
    <property type="entry name" value="RIBONUCLEASE H-LIKE DOMAIN, GAG-PRE-INTEGRASE DOMAIN PROTEIN-RELATED"/>
    <property type="match status" value="1"/>
</dbReference>
<feature type="region of interest" description="Disordered" evidence="2">
    <location>
        <begin position="295"/>
        <end position="334"/>
    </location>
</feature>
<accession>A0A699GLP7</accession>
<dbReference type="SUPFAM" id="SSF53098">
    <property type="entry name" value="Ribonuclease H-like"/>
    <property type="match status" value="1"/>
</dbReference>
<evidence type="ECO:0000256" key="2">
    <source>
        <dbReference type="SAM" id="MobiDB-lite"/>
    </source>
</evidence>
<dbReference type="PANTHER" id="PTHR42648">
    <property type="entry name" value="TRANSPOSASE, PUTATIVE-RELATED"/>
    <property type="match status" value="1"/>
</dbReference>
<organism evidence="3">
    <name type="scientific">Tanacetum cinerariifolium</name>
    <name type="common">Dalmatian daisy</name>
    <name type="synonym">Chrysanthemum cinerariifolium</name>
    <dbReference type="NCBI Taxonomy" id="118510"/>
    <lineage>
        <taxon>Eukaryota</taxon>
        <taxon>Viridiplantae</taxon>
        <taxon>Streptophyta</taxon>
        <taxon>Embryophyta</taxon>
        <taxon>Tracheophyta</taxon>
        <taxon>Spermatophyta</taxon>
        <taxon>Magnoliopsida</taxon>
        <taxon>eudicotyledons</taxon>
        <taxon>Gunneridae</taxon>
        <taxon>Pentapetalae</taxon>
        <taxon>asterids</taxon>
        <taxon>campanulids</taxon>
        <taxon>Asterales</taxon>
        <taxon>Asteraceae</taxon>
        <taxon>Asteroideae</taxon>
        <taxon>Anthemideae</taxon>
        <taxon>Anthemidinae</taxon>
        <taxon>Tanacetum</taxon>
    </lineage>
</organism>
<gene>
    <name evidence="3" type="ORF">Tci_000973</name>
</gene>
<dbReference type="Gene3D" id="3.30.420.10">
    <property type="entry name" value="Ribonuclease H-like superfamily/Ribonuclease H"/>
    <property type="match status" value="1"/>
</dbReference>
<feature type="compositionally biased region" description="Polar residues" evidence="2">
    <location>
        <begin position="295"/>
        <end position="316"/>
    </location>
</feature>
<reference evidence="3" key="1">
    <citation type="journal article" date="2019" name="Sci. Rep.">
        <title>Draft genome of Tanacetum cinerariifolium, the natural source of mosquito coil.</title>
        <authorList>
            <person name="Yamashiro T."/>
            <person name="Shiraishi A."/>
            <person name="Satake H."/>
            <person name="Nakayama K."/>
        </authorList>
    </citation>
    <scope>NUCLEOTIDE SEQUENCE</scope>
</reference>
<dbReference type="InterPro" id="IPR039537">
    <property type="entry name" value="Retrotran_Ty1/copia-like"/>
</dbReference>
<keyword evidence="1" id="KW-0175">Coiled coil</keyword>
<feature type="compositionally biased region" description="Polar residues" evidence="2">
    <location>
        <begin position="541"/>
        <end position="552"/>
    </location>
</feature>
<dbReference type="GO" id="GO:0003676">
    <property type="term" value="F:nucleic acid binding"/>
    <property type="evidence" value="ECO:0007669"/>
    <property type="project" value="InterPro"/>
</dbReference>
<protein>
    <submittedName>
        <fullName evidence="3">Retrovirus-related Pol polyprotein from transposon TNT 1-94</fullName>
    </submittedName>
</protein>
<evidence type="ECO:0000256" key="1">
    <source>
        <dbReference type="SAM" id="Coils"/>
    </source>
</evidence>
<dbReference type="InterPro" id="IPR012337">
    <property type="entry name" value="RNaseH-like_sf"/>
</dbReference>
<comment type="caution">
    <text evidence="3">The sequence shown here is derived from an EMBL/GenBank/DDBJ whole genome shotgun (WGS) entry which is preliminary data.</text>
</comment>
<feature type="coiled-coil region" evidence="1">
    <location>
        <begin position="183"/>
        <end position="222"/>
    </location>
</feature>
<dbReference type="AlphaFoldDB" id="A0A699GLP7"/>
<sequence length="683" mass="77455">MILESVENVPLIWPSIEENGLTRPKKYFEVSAMEAIQADCDERECKLYDEFDMFAYKKGESLREFYLRFSLLLNDMNIYNMKLEQFQVNTNFLNTLPPEWSKFVTDVKLNVITHNAAYQADDLDAYDSDCDEINTAKVAIMVNLSHYGSDDLAENLMNSEEPNLSTRPTQVEVPKELPKVSMSQEKDMVIKKLKERIKSLNKNMKEDKIKQELKEIETINIELDHRVTKLIDENKHLKQTYKKLYDSIKSSCDKLVAVTLMNNTKRVRFTKLVTSLGNKNVKTVSSSNVVSNKPMLSSTGVNLSTSASGSQPSGNTNKDKIRQTPSSFKKNKREAYPRNVRFSLSNKNCVVKTKNTASVKNSKSNVNADLQCVTCNGCLFYDNHDSCVLEFINNVNARVKSKSVKKIVKRKVWKPTRKVGISHETSVARSPQQNDVIKRRNRMLIEVVHTMLIYAQASLFLWAEVVATACYTQNRFIVRFRHDKTPYELSHGELPDLSFLYVFGALCYPTNDNENLEKLQPKADIAHEVIAPIAEVATSEPAESTGSPSSTTIDEDAPSPSKSQTTPETQPPAIPNDVKEDNHDIEVAHMGNDPFFGMPILEVTSDQSLSTNSIHTIAHPDHQISKQNSKWTKDHPLENIIDQLARPVSTRLQLHKQALFCYYNAFLTSVEPKTYKDALTQSC</sequence>
<dbReference type="EMBL" id="BKCJ010000035">
    <property type="protein sequence ID" value="GEU28995.1"/>
    <property type="molecule type" value="Genomic_DNA"/>
</dbReference>
<feature type="region of interest" description="Disordered" evidence="2">
    <location>
        <begin position="535"/>
        <end position="579"/>
    </location>
</feature>